<dbReference type="STRING" id="394193.SAMN04489732_107178"/>
<organism evidence="2 3">
    <name type="scientific">Amycolatopsis saalfeldensis</name>
    <dbReference type="NCBI Taxonomy" id="394193"/>
    <lineage>
        <taxon>Bacteria</taxon>
        <taxon>Bacillati</taxon>
        <taxon>Actinomycetota</taxon>
        <taxon>Actinomycetes</taxon>
        <taxon>Pseudonocardiales</taxon>
        <taxon>Pseudonocardiaceae</taxon>
        <taxon>Amycolatopsis</taxon>
    </lineage>
</organism>
<sequence>MHGVYRPEVYTPCSLLRMSIANTLLGLLESGPKYGYDLKRLYDESFRQDRPLHYGQVYSTLSRLLRNGLVEEKGIEPGDGPDRKRYAITDAGVTNVAEWLGTPENPSLYLQNTLYTKVVLALLSGRSATEVLDAQRAEHLRAMRRLTTRKTDGDLADQLICDHALFHLEADLRWLELTAARLDELAGQLKP</sequence>
<dbReference type="AlphaFoldDB" id="A0A1H8XFW6"/>
<evidence type="ECO:0000313" key="3">
    <source>
        <dbReference type="Proteomes" id="UP000198582"/>
    </source>
</evidence>
<keyword evidence="2" id="KW-0238">DNA-binding</keyword>
<dbReference type="GO" id="GO:0003677">
    <property type="term" value="F:DNA binding"/>
    <property type="evidence" value="ECO:0007669"/>
    <property type="project" value="UniProtKB-KW"/>
</dbReference>
<keyword evidence="3" id="KW-1185">Reference proteome</keyword>
<reference evidence="2 3" key="1">
    <citation type="submission" date="2016-10" db="EMBL/GenBank/DDBJ databases">
        <authorList>
            <person name="de Groot N.N."/>
        </authorList>
    </citation>
    <scope>NUCLEOTIDE SEQUENCE [LARGE SCALE GENOMIC DNA]</scope>
    <source>
        <strain evidence="2 3">DSM 44993</strain>
    </source>
</reference>
<evidence type="ECO:0000259" key="1">
    <source>
        <dbReference type="Pfam" id="PF03551"/>
    </source>
</evidence>
<feature type="domain" description="Transcription regulator PadR N-terminal" evidence="1">
    <location>
        <begin position="24"/>
        <end position="97"/>
    </location>
</feature>
<proteinExistence type="predicted"/>
<accession>A0A1H8XFW6</accession>
<dbReference type="InterPro" id="IPR036388">
    <property type="entry name" value="WH-like_DNA-bd_sf"/>
</dbReference>
<dbReference type="PANTHER" id="PTHR43252">
    <property type="entry name" value="TRANSCRIPTIONAL REGULATOR YQJI"/>
    <property type="match status" value="1"/>
</dbReference>
<dbReference type="InterPro" id="IPR005149">
    <property type="entry name" value="Tscrpt_reg_PadR_N"/>
</dbReference>
<evidence type="ECO:0000313" key="2">
    <source>
        <dbReference type="EMBL" id="SEP38733.1"/>
    </source>
</evidence>
<dbReference type="Proteomes" id="UP000198582">
    <property type="component" value="Unassembled WGS sequence"/>
</dbReference>
<dbReference type="PANTHER" id="PTHR43252:SF6">
    <property type="entry name" value="NEGATIVE TRANSCRIPTION REGULATOR PADR"/>
    <property type="match status" value="1"/>
</dbReference>
<name>A0A1H8XFW6_9PSEU</name>
<gene>
    <name evidence="2" type="ORF">SAMN04489732_107178</name>
</gene>
<dbReference type="Gene3D" id="1.10.10.10">
    <property type="entry name" value="Winged helix-like DNA-binding domain superfamily/Winged helix DNA-binding domain"/>
    <property type="match status" value="1"/>
</dbReference>
<dbReference type="InterPro" id="IPR036390">
    <property type="entry name" value="WH_DNA-bd_sf"/>
</dbReference>
<dbReference type="SUPFAM" id="SSF46785">
    <property type="entry name" value="Winged helix' DNA-binding domain"/>
    <property type="match status" value="1"/>
</dbReference>
<dbReference type="Pfam" id="PF03551">
    <property type="entry name" value="PadR"/>
    <property type="match status" value="1"/>
</dbReference>
<dbReference type="EMBL" id="FOEF01000007">
    <property type="protein sequence ID" value="SEP38733.1"/>
    <property type="molecule type" value="Genomic_DNA"/>
</dbReference>
<protein>
    <submittedName>
        <fullName evidence="2">DNA-binding transcriptional regulator, PadR family</fullName>
    </submittedName>
</protein>